<dbReference type="InterPro" id="IPR018487">
    <property type="entry name" value="Hemopexin-like_repeat"/>
</dbReference>
<dbReference type="RefSeq" id="WP_035250717.1">
    <property type="nucleotide sequence ID" value="NZ_AQQY01000005.1"/>
</dbReference>
<dbReference type="OrthoDB" id="5088636at2"/>
<evidence type="ECO:0000313" key="1">
    <source>
        <dbReference type="EMBL" id="KCV81972.1"/>
    </source>
</evidence>
<dbReference type="PROSITE" id="PS51642">
    <property type="entry name" value="HEMOPEXIN_2"/>
    <property type="match status" value="2"/>
</dbReference>
<dbReference type="STRING" id="1461693.ATO10_09003"/>
<dbReference type="Proteomes" id="UP000024836">
    <property type="component" value="Unassembled WGS sequence"/>
</dbReference>
<dbReference type="Gene3D" id="2.110.10.10">
    <property type="entry name" value="Hemopexin-like domain"/>
    <property type="match status" value="2"/>
</dbReference>
<dbReference type="SMART" id="SM00120">
    <property type="entry name" value="HX"/>
    <property type="match status" value="2"/>
</dbReference>
<sequence length="227" mass="25969">MTDIFPYQFSQLKVDEDYPKNIVDNWGGWPESWLIEPGVTRLDAALHHPNGKFYFFRGSEYCRYDPKRRTMDDDYPRNIVDVWTGWPSSWINDDGETRVDAAFYSGSKRKVYFFKGDEYIRYAPGVGVDDDYPKITANEFNGWHLMNVGSAKCAVSTGSRDVVFMGQGRWAGYRMGHGNDGGGIMPQSPDGWPTGTQWDNPDAGLDSTKWGRCYIFKGSQYLRLSQD</sequence>
<organism evidence="1 2">
    <name type="scientific">Actibacterium atlanticum</name>
    <dbReference type="NCBI Taxonomy" id="1461693"/>
    <lineage>
        <taxon>Bacteria</taxon>
        <taxon>Pseudomonadati</taxon>
        <taxon>Pseudomonadota</taxon>
        <taxon>Alphaproteobacteria</taxon>
        <taxon>Rhodobacterales</taxon>
        <taxon>Roseobacteraceae</taxon>
        <taxon>Actibacterium</taxon>
    </lineage>
</organism>
<dbReference type="eggNOG" id="ENOG50345W4">
    <property type="taxonomic scope" value="Bacteria"/>
</dbReference>
<name>A0A058ZL94_9RHOB</name>
<protein>
    <submittedName>
        <fullName evidence="1">Hemopexin</fullName>
    </submittedName>
</protein>
<comment type="caution">
    <text evidence="1">The sequence shown here is derived from an EMBL/GenBank/DDBJ whole genome shotgun (WGS) entry which is preliminary data.</text>
</comment>
<proteinExistence type="predicted"/>
<gene>
    <name evidence="1" type="ORF">ATO10_09003</name>
</gene>
<dbReference type="InterPro" id="IPR036375">
    <property type="entry name" value="Hemopexin-like_dom_sf"/>
</dbReference>
<keyword evidence="2" id="KW-1185">Reference proteome</keyword>
<evidence type="ECO:0000313" key="2">
    <source>
        <dbReference type="Proteomes" id="UP000024836"/>
    </source>
</evidence>
<dbReference type="SUPFAM" id="SSF50923">
    <property type="entry name" value="Hemopexin-like domain"/>
    <property type="match status" value="2"/>
</dbReference>
<dbReference type="AlphaFoldDB" id="A0A058ZL94"/>
<reference evidence="1 2" key="1">
    <citation type="submission" date="2013-04" db="EMBL/GenBank/DDBJ databases">
        <title>Shimia sp. 22II-S11-Z10 Genome Sequencing.</title>
        <authorList>
            <person name="Lai Q."/>
            <person name="Li G."/>
            <person name="Shao Z."/>
        </authorList>
    </citation>
    <scope>NUCLEOTIDE SEQUENCE [LARGE SCALE GENOMIC DNA]</scope>
    <source>
        <strain evidence="2">22II-S11-Z10</strain>
    </source>
</reference>
<dbReference type="Pfam" id="PF00045">
    <property type="entry name" value="Hemopexin"/>
    <property type="match status" value="2"/>
</dbReference>
<accession>A0A058ZL94</accession>
<dbReference type="EMBL" id="AQQY01000005">
    <property type="protein sequence ID" value="KCV81972.1"/>
    <property type="molecule type" value="Genomic_DNA"/>
</dbReference>